<keyword evidence="2" id="KW-1185">Reference proteome</keyword>
<protein>
    <recommendedName>
        <fullName evidence="3">Secreted protein</fullName>
    </recommendedName>
</protein>
<comment type="caution">
    <text evidence="1">The sequence shown here is derived from an EMBL/GenBank/DDBJ whole genome shotgun (WGS) entry which is preliminary data.</text>
</comment>
<evidence type="ECO:0000313" key="2">
    <source>
        <dbReference type="Proteomes" id="UP000735302"/>
    </source>
</evidence>
<evidence type="ECO:0008006" key="3">
    <source>
        <dbReference type="Google" id="ProtNLM"/>
    </source>
</evidence>
<proteinExistence type="predicted"/>
<accession>A0AAV4DP31</accession>
<organism evidence="1 2">
    <name type="scientific">Plakobranchus ocellatus</name>
    <dbReference type="NCBI Taxonomy" id="259542"/>
    <lineage>
        <taxon>Eukaryota</taxon>
        <taxon>Metazoa</taxon>
        <taxon>Spiralia</taxon>
        <taxon>Lophotrochozoa</taxon>
        <taxon>Mollusca</taxon>
        <taxon>Gastropoda</taxon>
        <taxon>Heterobranchia</taxon>
        <taxon>Euthyneura</taxon>
        <taxon>Panpulmonata</taxon>
        <taxon>Sacoglossa</taxon>
        <taxon>Placobranchoidea</taxon>
        <taxon>Plakobranchidae</taxon>
        <taxon>Plakobranchus</taxon>
    </lineage>
</organism>
<name>A0AAV4DP31_9GAST</name>
<gene>
    <name evidence="1" type="ORF">PoB_007218500</name>
</gene>
<dbReference type="Proteomes" id="UP000735302">
    <property type="component" value="Unassembled WGS sequence"/>
</dbReference>
<dbReference type="AlphaFoldDB" id="A0AAV4DP31"/>
<sequence>MRRALYNVLSALAYAHTGGDATCNSRQDGLMPQLLCSTQPQIPLSNRAADVRLGCKTQRIAPPLRQDGSRSRLDVLSPKETLLLDT</sequence>
<dbReference type="EMBL" id="BLXT01008064">
    <property type="protein sequence ID" value="GFO45680.1"/>
    <property type="molecule type" value="Genomic_DNA"/>
</dbReference>
<evidence type="ECO:0000313" key="1">
    <source>
        <dbReference type="EMBL" id="GFO45680.1"/>
    </source>
</evidence>
<reference evidence="1 2" key="1">
    <citation type="journal article" date="2021" name="Elife">
        <title>Chloroplast acquisition without the gene transfer in kleptoplastic sea slugs, Plakobranchus ocellatus.</title>
        <authorList>
            <person name="Maeda T."/>
            <person name="Takahashi S."/>
            <person name="Yoshida T."/>
            <person name="Shimamura S."/>
            <person name="Takaki Y."/>
            <person name="Nagai Y."/>
            <person name="Toyoda A."/>
            <person name="Suzuki Y."/>
            <person name="Arimoto A."/>
            <person name="Ishii H."/>
            <person name="Satoh N."/>
            <person name="Nishiyama T."/>
            <person name="Hasebe M."/>
            <person name="Maruyama T."/>
            <person name="Minagawa J."/>
            <person name="Obokata J."/>
            <person name="Shigenobu S."/>
        </authorList>
    </citation>
    <scope>NUCLEOTIDE SEQUENCE [LARGE SCALE GENOMIC DNA]</scope>
</reference>